<protein>
    <submittedName>
        <fullName evidence="1">Uncharacterized protein</fullName>
    </submittedName>
</protein>
<evidence type="ECO:0000313" key="1">
    <source>
        <dbReference type="EMBL" id="UTO12035.1"/>
    </source>
</evidence>
<dbReference type="EMBL" id="CP101125">
    <property type="protein sequence ID" value="UTO12035.1"/>
    <property type="molecule type" value="Genomic_DNA"/>
</dbReference>
<evidence type="ECO:0000313" key="2">
    <source>
        <dbReference type="Proteomes" id="UP001059607"/>
    </source>
</evidence>
<sequence length="69" mass="7357">MTTNKETIADVLELLTLNQEAMSACIEELALHLLGTGATELHTNIQGALTTLDTNAQGITSAIRILRGH</sequence>
<gene>
    <name evidence="1" type="ORF">NK667_17825</name>
</gene>
<dbReference type="RefSeq" id="WP_054615637.1">
    <property type="nucleotide sequence ID" value="NZ_CP101125.1"/>
</dbReference>
<keyword evidence="2" id="KW-1185">Reference proteome</keyword>
<dbReference type="Proteomes" id="UP001059607">
    <property type="component" value="Chromosome"/>
</dbReference>
<organism evidence="1 2">
    <name type="scientific">Pseudomonas nunensis</name>
    <dbReference type="NCBI Taxonomy" id="2961896"/>
    <lineage>
        <taxon>Bacteria</taxon>
        <taxon>Pseudomonadati</taxon>
        <taxon>Pseudomonadota</taxon>
        <taxon>Gammaproteobacteria</taxon>
        <taxon>Pseudomonadales</taxon>
        <taxon>Pseudomonadaceae</taxon>
        <taxon>Pseudomonas</taxon>
    </lineage>
</organism>
<proteinExistence type="predicted"/>
<reference evidence="1" key="1">
    <citation type="submission" date="2022-07" db="EMBL/GenBank/DDBJ databases">
        <title>Pseudomonas nunamit sp. nov. an antifungal species isolated from Greenland.</title>
        <authorList>
            <person name="Ntana F."/>
            <person name="Hennessy R.C."/>
            <person name="Zervas A."/>
            <person name="Stougaard P."/>
        </authorList>
    </citation>
    <scope>NUCLEOTIDE SEQUENCE</scope>
    <source>
        <strain evidence="1">In5</strain>
    </source>
</reference>
<accession>A0ABY5EBI9</accession>
<name>A0ABY5EBI9_9PSED</name>